<organism evidence="2 3">
    <name type="scientific">Bartonella tribocorum</name>
    <dbReference type="NCBI Taxonomy" id="85701"/>
    <lineage>
        <taxon>Bacteria</taxon>
        <taxon>Pseudomonadati</taxon>
        <taxon>Pseudomonadota</taxon>
        <taxon>Alphaproteobacteria</taxon>
        <taxon>Hyphomicrobiales</taxon>
        <taxon>Bartonellaceae</taxon>
        <taxon>Bartonella</taxon>
    </lineage>
</organism>
<dbReference type="InterPro" id="IPR006139">
    <property type="entry name" value="D-isomer_2_OHA_DH_cat_dom"/>
</dbReference>
<evidence type="ECO:0000313" key="2">
    <source>
        <dbReference type="EMBL" id="PIT69786.1"/>
    </source>
</evidence>
<sequence>MDILLIWHAKITEETAKKLCKCKIVERFAIGYDQVNYEALKNTILNLPTPFLV</sequence>
<comment type="caution">
    <text evidence="2">The sequence shown here is derived from an EMBL/GenBank/DDBJ whole genome shotgun (WGS) entry which is preliminary data.</text>
</comment>
<dbReference type="Proteomes" id="UP000229839">
    <property type="component" value="Unassembled WGS sequence"/>
</dbReference>
<gene>
    <name evidence="2" type="ORF">CER18_01850</name>
</gene>
<dbReference type="Gene3D" id="3.40.50.720">
    <property type="entry name" value="NAD(P)-binding Rossmann-like Domain"/>
    <property type="match status" value="1"/>
</dbReference>
<feature type="domain" description="D-isomer specific 2-hydroxyacid dehydrogenase catalytic" evidence="1">
    <location>
        <begin position="2"/>
        <end position="42"/>
    </location>
</feature>
<dbReference type="GO" id="GO:0016616">
    <property type="term" value="F:oxidoreductase activity, acting on the CH-OH group of donors, NAD or NADP as acceptor"/>
    <property type="evidence" value="ECO:0007669"/>
    <property type="project" value="InterPro"/>
</dbReference>
<dbReference type="AlphaFoldDB" id="A0A2M6UUC0"/>
<proteinExistence type="predicted"/>
<accession>A0A2M6UUC0</accession>
<dbReference type="OrthoDB" id="9793626at2"/>
<name>A0A2M6UUC0_9HYPH</name>
<reference evidence="2 3" key="1">
    <citation type="submission" date="2017-06" db="EMBL/GenBank/DDBJ databases">
        <title>Draft genome of Bartonella tribocorum strain L103, isolated from a rodent in Laos.</title>
        <authorList>
            <person name="Hadjadj L."/>
            <person name="Jiyipong T."/>
            <person name="Morand S."/>
            <person name="Diene S.M."/>
            <person name="Rolain J.-M."/>
        </authorList>
    </citation>
    <scope>NUCLEOTIDE SEQUENCE [LARGE SCALE GENOMIC DNA]</scope>
    <source>
        <strain evidence="2 3">L103</strain>
    </source>
</reference>
<evidence type="ECO:0000313" key="3">
    <source>
        <dbReference type="Proteomes" id="UP000229839"/>
    </source>
</evidence>
<dbReference type="Pfam" id="PF00389">
    <property type="entry name" value="2-Hacid_dh"/>
    <property type="match status" value="1"/>
</dbReference>
<dbReference type="SUPFAM" id="SSF52283">
    <property type="entry name" value="Formate/glycerate dehydrogenase catalytic domain-like"/>
    <property type="match status" value="1"/>
</dbReference>
<evidence type="ECO:0000259" key="1">
    <source>
        <dbReference type="Pfam" id="PF00389"/>
    </source>
</evidence>
<dbReference type="GO" id="GO:0051287">
    <property type="term" value="F:NAD binding"/>
    <property type="evidence" value="ECO:0007669"/>
    <property type="project" value="InterPro"/>
</dbReference>
<dbReference type="EMBL" id="NJGE01000003">
    <property type="protein sequence ID" value="PIT69786.1"/>
    <property type="molecule type" value="Genomic_DNA"/>
</dbReference>
<protein>
    <recommendedName>
        <fullName evidence="1">D-isomer specific 2-hydroxyacid dehydrogenase catalytic domain-containing protein</fullName>
    </recommendedName>
</protein>